<name>A0A8H4TMW1_9HYPO</name>
<dbReference type="Gene3D" id="1.10.600.10">
    <property type="entry name" value="Farnesyl Diphosphate Synthase"/>
    <property type="match status" value="2"/>
</dbReference>
<dbReference type="InterPro" id="IPR008949">
    <property type="entry name" value="Isoprenoid_synthase_dom_sf"/>
</dbReference>
<dbReference type="OrthoDB" id="6921389at2759"/>
<keyword evidence="2" id="KW-0479">Metal-binding</keyword>
<organism evidence="5 6">
    <name type="scientific">Fusarium gaditjirri</name>
    <dbReference type="NCBI Taxonomy" id="282569"/>
    <lineage>
        <taxon>Eukaryota</taxon>
        <taxon>Fungi</taxon>
        <taxon>Dikarya</taxon>
        <taxon>Ascomycota</taxon>
        <taxon>Pezizomycotina</taxon>
        <taxon>Sordariomycetes</taxon>
        <taxon>Hypocreomycetidae</taxon>
        <taxon>Hypocreales</taxon>
        <taxon>Nectriaceae</taxon>
        <taxon>Fusarium</taxon>
        <taxon>Fusarium nisikadoi species complex</taxon>
    </lineage>
</organism>
<dbReference type="SFLD" id="SFLDS00005">
    <property type="entry name" value="Isoprenoid_Synthase_Type_I"/>
    <property type="match status" value="1"/>
</dbReference>
<evidence type="ECO:0000256" key="1">
    <source>
        <dbReference type="ARBA" id="ARBA00022679"/>
    </source>
</evidence>
<dbReference type="Pfam" id="PF00348">
    <property type="entry name" value="polyprenyl_synt"/>
    <property type="match status" value="1"/>
</dbReference>
<evidence type="ECO:0000256" key="3">
    <source>
        <dbReference type="ARBA" id="ARBA00022842"/>
    </source>
</evidence>
<dbReference type="CDD" id="cd00685">
    <property type="entry name" value="Trans_IPPS_HT"/>
    <property type="match status" value="1"/>
</dbReference>
<dbReference type="PROSITE" id="PS00723">
    <property type="entry name" value="POLYPRENYL_SYNTHASE_1"/>
    <property type="match status" value="1"/>
</dbReference>
<sequence>MPYFSTPLPEALVRQSRSQTKFTTVMHSNHEICTESAERVQAEFNQAMETNIITRTVAPVPGIGRLHAVALTIPNCLPERLAALTRFAEFTILNDDFYDIAKNEEINKINDDIQSVLNGAIELSNSTESNMTKSKQFQASLILDIVNIDADLAMEILSTYSKGLELATFAPDTLKTLDDYLPIRMINSGLDVFQTMSCFGMGIKLSAEEKEQLSDFVNTAMYSTTLINDLHSWPKEVAHHIEHPGSEYPFNAVAILMRHGGLSEAEAFVRLRERQAQLQERHLTLLRALEAAGPVPESHMLYILAAQYAASGSEFWSELVPRYPSKQDVDQPEVEFVGGAFRYRTGTITPDIHCAVKAAAAVKTVTEENDTVTKSHTNGFVNGHTNGVANGHANGHKNGLTNDHTAHCSNSDTNGLTNGHTNGDHKNEETFFLKSLETVECKSDLVLAPYNYLTSMPSKGIRELFITALNWWLEVADDQLVCIKDVVSFLHQSSLMLDDIEDGSKLRRGQPSTHTIYGLGQTINSANYIFLQAFARVRSLGHGRPEILDMFIDELENLHRGQSYDLYWKDHVHCPSVDEYLMMIDNKTGGLFRLCVRLMECLAKRSTRGISSENFVKQLSQYFQIRDDYQNLVSDQYAKEKGFAEDLDEGKISLPLIYTLQSSPYRDAIMRVFKHRDLCGGNTGEMGMEMKTFIIREMRKTGALEKTYQLLRAMQLELMDELRRLEEAFGTPNASLELVLRMLWIE</sequence>
<gene>
    <name evidence="5" type="ORF">FGADI_783</name>
</gene>
<dbReference type="GO" id="GO:0004659">
    <property type="term" value="F:prenyltransferase activity"/>
    <property type="evidence" value="ECO:0007669"/>
    <property type="project" value="InterPro"/>
</dbReference>
<feature type="region of interest" description="Disordered" evidence="4">
    <location>
        <begin position="373"/>
        <end position="422"/>
    </location>
</feature>
<evidence type="ECO:0000313" key="5">
    <source>
        <dbReference type="EMBL" id="KAF4960704.1"/>
    </source>
</evidence>
<dbReference type="PANTHER" id="PTHR12001">
    <property type="entry name" value="GERANYLGERANYL PYROPHOSPHATE SYNTHASE"/>
    <property type="match status" value="1"/>
</dbReference>
<accession>A0A8H4TMW1</accession>
<dbReference type="Proteomes" id="UP000604273">
    <property type="component" value="Unassembled WGS sequence"/>
</dbReference>
<evidence type="ECO:0000256" key="2">
    <source>
        <dbReference type="ARBA" id="ARBA00022723"/>
    </source>
</evidence>
<dbReference type="InterPro" id="IPR033749">
    <property type="entry name" value="Polyprenyl_synt_CS"/>
</dbReference>
<proteinExistence type="predicted"/>
<evidence type="ECO:0000313" key="6">
    <source>
        <dbReference type="Proteomes" id="UP000604273"/>
    </source>
</evidence>
<dbReference type="GO" id="GO:0008299">
    <property type="term" value="P:isoprenoid biosynthetic process"/>
    <property type="evidence" value="ECO:0007669"/>
    <property type="project" value="InterPro"/>
</dbReference>
<evidence type="ECO:0000256" key="4">
    <source>
        <dbReference type="SAM" id="MobiDB-lite"/>
    </source>
</evidence>
<dbReference type="InterPro" id="IPR000092">
    <property type="entry name" value="Polyprenyl_synt"/>
</dbReference>
<feature type="compositionally biased region" description="Polar residues" evidence="4">
    <location>
        <begin position="373"/>
        <end position="388"/>
    </location>
</feature>
<dbReference type="GO" id="GO:0046872">
    <property type="term" value="F:metal ion binding"/>
    <property type="evidence" value="ECO:0007669"/>
    <property type="project" value="UniProtKB-KW"/>
</dbReference>
<keyword evidence="6" id="KW-1185">Reference proteome</keyword>
<dbReference type="AlphaFoldDB" id="A0A8H4TMW1"/>
<feature type="compositionally biased region" description="Polar residues" evidence="4">
    <location>
        <begin position="399"/>
        <end position="421"/>
    </location>
</feature>
<dbReference type="GO" id="GO:0043386">
    <property type="term" value="P:mycotoxin biosynthetic process"/>
    <property type="evidence" value="ECO:0007669"/>
    <property type="project" value="UniProtKB-ARBA"/>
</dbReference>
<dbReference type="SUPFAM" id="SSF48576">
    <property type="entry name" value="Terpenoid synthases"/>
    <property type="match status" value="2"/>
</dbReference>
<keyword evidence="1" id="KW-0808">Transferase</keyword>
<dbReference type="PANTHER" id="PTHR12001:SF72">
    <property type="entry name" value="THIJ_PFPI FAMILY PROTEIN (AFU_ORTHOLOGUE AFUA_3G01210)-RELATED"/>
    <property type="match status" value="1"/>
</dbReference>
<protein>
    <submittedName>
        <fullName evidence="5">Uncharacterized protein</fullName>
    </submittedName>
</protein>
<comment type="caution">
    <text evidence="5">The sequence shown here is derived from an EMBL/GenBank/DDBJ whole genome shotgun (WGS) entry which is preliminary data.</text>
</comment>
<reference evidence="5" key="1">
    <citation type="journal article" date="2020" name="BMC Genomics">
        <title>Correction to: Identification and distribution of gene clusters required for synthesis of sphingolipid metabolism inhibitors in diverse species of the filamentous fungus Fusarium.</title>
        <authorList>
            <person name="Kim H.S."/>
            <person name="Lohmar J.M."/>
            <person name="Busman M."/>
            <person name="Brown D.W."/>
            <person name="Naumann T.A."/>
            <person name="Divon H.H."/>
            <person name="Lysoe E."/>
            <person name="Uhlig S."/>
            <person name="Proctor R.H."/>
        </authorList>
    </citation>
    <scope>NUCLEOTIDE SEQUENCE</scope>
    <source>
        <strain evidence="5">NRRL 45417</strain>
    </source>
</reference>
<dbReference type="EMBL" id="JABFAI010000015">
    <property type="protein sequence ID" value="KAF4960704.1"/>
    <property type="molecule type" value="Genomic_DNA"/>
</dbReference>
<reference evidence="5" key="2">
    <citation type="submission" date="2020-05" db="EMBL/GenBank/DDBJ databases">
        <authorList>
            <person name="Kim H.-S."/>
            <person name="Proctor R.H."/>
            <person name="Brown D.W."/>
        </authorList>
    </citation>
    <scope>NUCLEOTIDE SEQUENCE</scope>
    <source>
        <strain evidence="5">NRRL 45417</strain>
    </source>
</reference>
<dbReference type="Pfam" id="PF19086">
    <property type="entry name" value="Terpene_syn_C_2"/>
    <property type="match status" value="1"/>
</dbReference>
<keyword evidence="3" id="KW-0460">Magnesium</keyword>
<dbReference type="GO" id="GO:0046165">
    <property type="term" value="P:alcohol biosynthetic process"/>
    <property type="evidence" value="ECO:0007669"/>
    <property type="project" value="UniProtKB-ARBA"/>
</dbReference>